<feature type="domain" description="Metalloprotease TldD/E central" evidence="2">
    <location>
        <begin position="127"/>
        <end position="218"/>
    </location>
</feature>
<dbReference type="GO" id="GO:0006508">
    <property type="term" value="P:proteolysis"/>
    <property type="evidence" value="ECO:0007669"/>
    <property type="project" value="InterPro"/>
</dbReference>
<accession>A0AAJ6QNJ7</accession>
<reference evidence="4" key="1">
    <citation type="submission" date="2025-08" db="UniProtKB">
        <authorList>
            <consortium name="RefSeq"/>
        </authorList>
    </citation>
    <scope>IDENTIFICATION</scope>
</reference>
<dbReference type="Pfam" id="PF01523">
    <property type="entry name" value="PmbA_TldD_1st"/>
    <property type="match status" value="1"/>
</dbReference>
<organism evidence="3 4">
    <name type="scientific">Galendromus occidentalis</name>
    <name type="common">western predatory mite</name>
    <dbReference type="NCBI Taxonomy" id="34638"/>
    <lineage>
        <taxon>Eukaryota</taxon>
        <taxon>Metazoa</taxon>
        <taxon>Ecdysozoa</taxon>
        <taxon>Arthropoda</taxon>
        <taxon>Chelicerata</taxon>
        <taxon>Arachnida</taxon>
        <taxon>Acari</taxon>
        <taxon>Parasitiformes</taxon>
        <taxon>Mesostigmata</taxon>
        <taxon>Gamasina</taxon>
        <taxon>Phytoseioidea</taxon>
        <taxon>Phytoseiidae</taxon>
        <taxon>Typhlodrominae</taxon>
        <taxon>Galendromus</taxon>
    </lineage>
</organism>
<evidence type="ECO:0000259" key="1">
    <source>
        <dbReference type="Pfam" id="PF01523"/>
    </source>
</evidence>
<dbReference type="SUPFAM" id="SSF111283">
    <property type="entry name" value="Putative modulator of DNA gyrase, PmbA/TldD"/>
    <property type="match status" value="1"/>
</dbReference>
<name>A0AAJ6QNJ7_9ACAR</name>
<dbReference type="GeneID" id="100907641"/>
<dbReference type="InterPro" id="IPR036059">
    <property type="entry name" value="TldD/PmbA_sf"/>
</dbReference>
<dbReference type="GO" id="GO:0005829">
    <property type="term" value="C:cytosol"/>
    <property type="evidence" value="ECO:0007669"/>
    <property type="project" value="TreeGrafter"/>
</dbReference>
<dbReference type="InterPro" id="IPR045570">
    <property type="entry name" value="Metalloprtase-TldD/E_cen_dom"/>
</dbReference>
<dbReference type="RefSeq" id="XP_003738642.1">
    <property type="nucleotide sequence ID" value="XM_003738594.1"/>
</dbReference>
<dbReference type="Gene3D" id="3.30.2290.10">
    <property type="entry name" value="PmbA/TldD superfamily"/>
    <property type="match status" value="1"/>
</dbReference>
<dbReference type="GO" id="GO:0008237">
    <property type="term" value="F:metallopeptidase activity"/>
    <property type="evidence" value="ECO:0007669"/>
    <property type="project" value="InterPro"/>
</dbReference>
<dbReference type="Proteomes" id="UP000694867">
    <property type="component" value="Unplaced"/>
</dbReference>
<dbReference type="InterPro" id="IPR002510">
    <property type="entry name" value="Metalloprtase-TldD/E_N"/>
</dbReference>
<dbReference type="KEGG" id="goe:100907641"/>
<protein>
    <submittedName>
        <fullName evidence="4">Uncharacterized protein LOC100907641</fullName>
    </submittedName>
</protein>
<feature type="domain" description="Metalloprotease TldD/E N-terminal" evidence="1">
    <location>
        <begin position="29"/>
        <end position="93"/>
    </location>
</feature>
<dbReference type="InterPro" id="IPR035068">
    <property type="entry name" value="TldD/PmbA_N"/>
</dbReference>
<evidence type="ECO:0000313" key="3">
    <source>
        <dbReference type="Proteomes" id="UP000694867"/>
    </source>
</evidence>
<gene>
    <name evidence="4" type="primary">LOC100907641</name>
</gene>
<dbReference type="Pfam" id="PF19290">
    <property type="entry name" value="PmbA_TldD_2nd"/>
    <property type="match status" value="1"/>
</dbReference>
<evidence type="ECO:0000259" key="2">
    <source>
        <dbReference type="Pfam" id="PF19290"/>
    </source>
</evidence>
<evidence type="ECO:0000313" key="4">
    <source>
        <dbReference type="RefSeq" id="XP_003738642.1"/>
    </source>
</evidence>
<sequence>MSKNGTATVQADLLAALLSSAQRAGADAADAMATRAASISTTVRQGQVEDTEHAVTVKLGLRVFTGQRVASVSTTVTSSDTFDALAEQAVAMSRALPENPYVSLAKREIKGQLDAGQAALHDGSNLPSLETLQKMALEAENSALAQQGISKSNGASASSWHAQFALADSDGFAAQSSETIFGNSISVIAGQGDNMQRDYASHVTRRLSDLDPPALLGRRRLSVP</sequence>
<dbReference type="PANTHER" id="PTHR43421:SF1">
    <property type="entry name" value="METALLOPROTEASE PMBA"/>
    <property type="match status" value="1"/>
</dbReference>
<dbReference type="AlphaFoldDB" id="A0AAJ6QNJ7"/>
<dbReference type="PANTHER" id="PTHR43421">
    <property type="entry name" value="METALLOPROTEASE PMBA"/>
    <property type="match status" value="1"/>
</dbReference>
<dbReference type="InterPro" id="IPR047657">
    <property type="entry name" value="PmbA"/>
</dbReference>
<keyword evidence="3" id="KW-1185">Reference proteome</keyword>
<proteinExistence type="predicted"/>